<dbReference type="InterPro" id="IPR001789">
    <property type="entry name" value="Sig_transdc_resp-reg_receiver"/>
</dbReference>
<dbReference type="Gene3D" id="1.10.10.60">
    <property type="entry name" value="Homeodomain-like"/>
    <property type="match status" value="1"/>
</dbReference>
<evidence type="ECO:0000256" key="1">
    <source>
        <dbReference type="ARBA" id="ARBA00022553"/>
    </source>
</evidence>
<accession>A0A432YAU0</accession>
<dbReference type="Pfam" id="PF00072">
    <property type="entry name" value="Response_reg"/>
    <property type="match status" value="1"/>
</dbReference>
<sequence>MDNTSLIIIDDDASYRGVLQRRLAQKTEFEVLTFASTRAALQHTSRLRCHGIILDMMLAGESGLDAIGQLKQHFAPTHLIMLTGYASIATTVEAMRRGATDYLAKPVALTTLLQRLLASEVAVTSISPAVTLTPAQLEWEHIQRTLLDHRGNISATAKALGMHRRTLQRKLQKMSPRG</sequence>
<dbReference type="PROSITE" id="PS50110">
    <property type="entry name" value="RESPONSE_REGULATORY"/>
    <property type="match status" value="1"/>
</dbReference>
<keyword evidence="1 2" id="KW-0597">Phosphoprotein</keyword>
<name>A0A432YAU0_9GAMM</name>
<dbReference type="GO" id="GO:0043565">
    <property type="term" value="F:sequence-specific DNA binding"/>
    <property type="evidence" value="ECO:0007669"/>
    <property type="project" value="InterPro"/>
</dbReference>
<feature type="domain" description="Response regulatory" evidence="3">
    <location>
        <begin position="5"/>
        <end position="120"/>
    </location>
</feature>
<dbReference type="Pfam" id="PF02954">
    <property type="entry name" value="HTH_8"/>
    <property type="match status" value="1"/>
</dbReference>
<proteinExistence type="predicted"/>
<dbReference type="SMART" id="SM00448">
    <property type="entry name" value="REC"/>
    <property type="match status" value="1"/>
</dbReference>
<dbReference type="InterPro" id="IPR050595">
    <property type="entry name" value="Bact_response_regulator"/>
</dbReference>
<reference evidence="5" key="1">
    <citation type="journal article" date="2018" name="Front. Microbiol.">
        <title>Genome-Based Analysis Reveals the Taxonomy and Diversity of the Family Idiomarinaceae.</title>
        <authorList>
            <person name="Liu Y."/>
            <person name="Lai Q."/>
            <person name="Shao Z."/>
        </authorList>
    </citation>
    <scope>NUCLEOTIDE SEQUENCE [LARGE SCALE GENOMIC DNA]</scope>
    <source>
        <strain evidence="5">F23</strain>
    </source>
</reference>
<dbReference type="AlphaFoldDB" id="A0A432YAU0"/>
<dbReference type="GO" id="GO:0000160">
    <property type="term" value="P:phosphorelay signal transduction system"/>
    <property type="evidence" value="ECO:0007669"/>
    <property type="project" value="InterPro"/>
</dbReference>
<dbReference type="EMBL" id="PIPV01000001">
    <property type="protein sequence ID" value="RUO58100.1"/>
    <property type="molecule type" value="Genomic_DNA"/>
</dbReference>
<dbReference type="Gene3D" id="3.40.50.2300">
    <property type="match status" value="1"/>
</dbReference>
<gene>
    <name evidence="4" type="ORF">CWE25_00410</name>
</gene>
<feature type="modified residue" description="4-aspartylphosphate" evidence="2">
    <location>
        <position position="55"/>
    </location>
</feature>
<dbReference type="PANTHER" id="PTHR44591">
    <property type="entry name" value="STRESS RESPONSE REGULATOR PROTEIN 1"/>
    <property type="match status" value="1"/>
</dbReference>
<dbReference type="OrthoDB" id="9802426at2"/>
<evidence type="ECO:0000313" key="4">
    <source>
        <dbReference type="EMBL" id="RUO58100.1"/>
    </source>
</evidence>
<dbReference type="InterPro" id="IPR002197">
    <property type="entry name" value="HTH_Fis"/>
</dbReference>
<evidence type="ECO:0000256" key="2">
    <source>
        <dbReference type="PROSITE-ProRule" id="PRU00169"/>
    </source>
</evidence>
<evidence type="ECO:0000313" key="5">
    <source>
        <dbReference type="Proteomes" id="UP000287330"/>
    </source>
</evidence>
<dbReference type="PRINTS" id="PR01590">
    <property type="entry name" value="HTHFIS"/>
</dbReference>
<keyword evidence="5" id="KW-1185">Reference proteome</keyword>
<comment type="caution">
    <text evidence="4">The sequence shown here is derived from an EMBL/GenBank/DDBJ whole genome shotgun (WGS) entry which is preliminary data.</text>
</comment>
<dbReference type="RefSeq" id="WP_110572083.1">
    <property type="nucleotide sequence ID" value="NZ_PIPV01000001.1"/>
</dbReference>
<dbReference type="PANTHER" id="PTHR44591:SF3">
    <property type="entry name" value="RESPONSE REGULATORY DOMAIN-CONTAINING PROTEIN"/>
    <property type="match status" value="1"/>
</dbReference>
<dbReference type="InterPro" id="IPR011006">
    <property type="entry name" value="CheY-like_superfamily"/>
</dbReference>
<protein>
    <submittedName>
        <fullName evidence="4">Two-component system response regulator</fullName>
    </submittedName>
</protein>
<dbReference type="SUPFAM" id="SSF52172">
    <property type="entry name" value="CheY-like"/>
    <property type="match status" value="1"/>
</dbReference>
<dbReference type="Proteomes" id="UP000287330">
    <property type="component" value="Unassembled WGS sequence"/>
</dbReference>
<evidence type="ECO:0000259" key="3">
    <source>
        <dbReference type="PROSITE" id="PS50110"/>
    </source>
</evidence>
<organism evidence="4 5">
    <name type="scientific">Idiomarina fontislapidosi</name>
    <dbReference type="NCBI Taxonomy" id="263723"/>
    <lineage>
        <taxon>Bacteria</taxon>
        <taxon>Pseudomonadati</taxon>
        <taxon>Pseudomonadota</taxon>
        <taxon>Gammaproteobacteria</taxon>
        <taxon>Alteromonadales</taxon>
        <taxon>Idiomarinaceae</taxon>
        <taxon>Idiomarina</taxon>
    </lineage>
</organism>